<organism evidence="1 2">
    <name type="scientific">Eumeta variegata</name>
    <name type="common">Bagworm moth</name>
    <name type="synonym">Eumeta japonica</name>
    <dbReference type="NCBI Taxonomy" id="151549"/>
    <lineage>
        <taxon>Eukaryota</taxon>
        <taxon>Metazoa</taxon>
        <taxon>Ecdysozoa</taxon>
        <taxon>Arthropoda</taxon>
        <taxon>Hexapoda</taxon>
        <taxon>Insecta</taxon>
        <taxon>Pterygota</taxon>
        <taxon>Neoptera</taxon>
        <taxon>Endopterygota</taxon>
        <taxon>Lepidoptera</taxon>
        <taxon>Glossata</taxon>
        <taxon>Ditrysia</taxon>
        <taxon>Tineoidea</taxon>
        <taxon>Psychidae</taxon>
        <taxon>Oiketicinae</taxon>
        <taxon>Eumeta</taxon>
    </lineage>
</organism>
<accession>A0A4C1WSC1</accession>
<dbReference type="EMBL" id="BGZK01000646">
    <property type="protein sequence ID" value="GBP54386.1"/>
    <property type="molecule type" value="Genomic_DNA"/>
</dbReference>
<evidence type="ECO:0000313" key="1">
    <source>
        <dbReference type="EMBL" id="GBP54386.1"/>
    </source>
</evidence>
<dbReference type="Proteomes" id="UP000299102">
    <property type="component" value="Unassembled WGS sequence"/>
</dbReference>
<name>A0A4C1WSC1_EUMVA</name>
<protein>
    <submittedName>
        <fullName evidence="1">Uncharacterized protein</fullName>
    </submittedName>
</protein>
<sequence length="68" mass="7275">MTSADADVVATASGSDWAEGPVCCYEFKGLPESFDKGAVGPGRQTPPRLYDQSDTGRRHVLFEAIPSE</sequence>
<proteinExistence type="predicted"/>
<dbReference type="AlphaFoldDB" id="A0A4C1WSC1"/>
<gene>
    <name evidence="1" type="ORF">EVAR_29462_1</name>
</gene>
<evidence type="ECO:0000313" key="2">
    <source>
        <dbReference type="Proteomes" id="UP000299102"/>
    </source>
</evidence>
<comment type="caution">
    <text evidence="1">The sequence shown here is derived from an EMBL/GenBank/DDBJ whole genome shotgun (WGS) entry which is preliminary data.</text>
</comment>
<keyword evidence="2" id="KW-1185">Reference proteome</keyword>
<reference evidence="1 2" key="1">
    <citation type="journal article" date="2019" name="Commun. Biol.">
        <title>The bagworm genome reveals a unique fibroin gene that provides high tensile strength.</title>
        <authorList>
            <person name="Kono N."/>
            <person name="Nakamura H."/>
            <person name="Ohtoshi R."/>
            <person name="Tomita M."/>
            <person name="Numata K."/>
            <person name="Arakawa K."/>
        </authorList>
    </citation>
    <scope>NUCLEOTIDE SEQUENCE [LARGE SCALE GENOMIC DNA]</scope>
</reference>